<protein>
    <submittedName>
        <fullName evidence="2">Uncharacterized protein</fullName>
    </submittedName>
</protein>
<dbReference type="AlphaFoldDB" id="A0A1B6NSZ5"/>
<organism evidence="2">
    <name type="scientific">marine sediment metagenome</name>
    <dbReference type="NCBI Taxonomy" id="412755"/>
    <lineage>
        <taxon>unclassified sequences</taxon>
        <taxon>metagenomes</taxon>
        <taxon>ecological metagenomes</taxon>
    </lineage>
</organism>
<keyword evidence="1" id="KW-0472">Membrane</keyword>
<gene>
    <name evidence="2" type="ORF">MGSAQ_002047</name>
</gene>
<evidence type="ECO:0000256" key="1">
    <source>
        <dbReference type="SAM" id="Phobius"/>
    </source>
</evidence>
<name>A0A1B6NSZ5_9ZZZZ</name>
<keyword evidence="1" id="KW-1133">Transmembrane helix</keyword>
<reference evidence="2" key="1">
    <citation type="submission" date="2013-11" db="EMBL/GenBank/DDBJ databases">
        <title>Microbial diversity, functional groups and degradation webs in Northern and Southern Mediterranean and Red Sea marine crude oil polluted sites.</title>
        <authorList>
            <person name="Daffonchio D."/>
            <person name="Mapelli F."/>
            <person name="Ferrer M."/>
            <person name="Richter M."/>
            <person name="Cherif A."/>
            <person name="Malkawi H.I."/>
            <person name="Yakimov M.M."/>
            <person name="Abdel-Fattah Y.R."/>
            <person name="Blaghen M."/>
            <person name="Golyshin P.N."/>
            <person name="Kalogerakis N."/>
            <person name="Boon N."/>
            <person name="Magagnini M."/>
            <person name="Fava F."/>
        </authorList>
    </citation>
    <scope>NUCLEOTIDE SEQUENCE</scope>
</reference>
<evidence type="ECO:0000313" key="2">
    <source>
        <dbReference type="EMBL" id="KTF06458.1"/>
    </source>
</evidence>
<sequence>MVTVSQRNCSAKYTTSVVLPNATLGHCSVLMCCSSLVLLLQT</sequence>
<feature type="transmembrane region" description="Helical" evidence="1">
    <location>
        <begin position="22"/>
        <end position="40"/>
    </location>
</feature>
<proteinExistence type="predicted"/>
<dbReference type="EMBL" id="AYSL01001137">
    <property type="protein sequence ID" value="KTF06458.1"/>
    <property type="molecule type" value="Genomic_DNA"/>
</dbReference>
<accession>A0A1B6NSZ5</accession>
<comment type="caution">
    <text evidence="2">The sequence shown here is derived from an EMBL/GenBank/DDBJ whole genome shotgun (WGS) entry which is preliminary data.</text>
</comment>
<keyword evidence="1" id="KW-0812">Transmembrane</keyword>